<dbReference type="RefSeq" id="WP_087071462.1">
    <property type="nucleotide sequence ID" value="NZ_CP021170.1"/>
</dbReference>
<evidence type="ECO:0000313" key="2">
    <source>
        <dbReference type="Proteomes" id="UP000078148"/>
    </source>
</evidence>
<organism evidence="1 2">
    <name type="scientific">Paenibacillus bovis</name>
    <dbReference type="NCBI Taxonomy" id="1616788"/>
    <lineage>
        <taxon>Bacteria</taxon>
        <taxon>Bacillati</taxon>
        <taxon>Bacillota</taxon>
        <taxon>Bacilli</taxon>
        <taxon>Bacillales</taxon>
        <taxon>Paenibacillaceae</taxon>
        <taxon>Paenibacillus</taxon>
    </lineage>
</organism>
<protein>
    <submittedName>
        <fullName evidence="1">Uncharacterized protein</fullName>
    </submittedName>
</protein>
<dbReference type="AlphaFoldDB" id="A0A1X9T4F4"/>
<dbReference type="Proteomes" id="UP000078148">
    <property type="component" value="Plasmid unnamed1"/>
</dbReference>
<reference evidence="1 2" key="1">
    <citation type="journal article" date="2016" name="Int. J. Syst. Evol. Microbiol.">
        <title>Paenibacillus damxungensis sp. nov., isolated from raw yak (Bos grunniens) milk.</title>
        <authorList>
            <person name="Wu Z."/>
            <person name="Gao C."/>
            <person name="Han J."/>
            <person name="Liu Z."/>
        </authorList>
    </citation>
    <scope>NUCLEOTIDE SEQUENCE [LARGE SCALE GENOMIC DNA]</scope>
    <source>
        <strain evidence="1 2">BD3526</strain>
        <plasmid evidence="1 2">unnamed1</plasmid>
    </source>
</reference>
<proteinExistence type="predicted"/>
<gene>
    <name evidence="1" type="ORF">AR543_p0156</name>
</gene>
<name>A0A1X9T4F4_9BACL</name>
<dbReference type="KEGG" id="pbv:AR543_p0156"/>
<keyword evidence="2" id="KW-1185">Reference proteome</keyword>
<dbReference type="EMBL" id="CP021170">
    <property type="protein sequence ID" value="ARR10764.1"/>
    <property type="molecule type" value="Genomic_DNA"/>
</dbReference>
<geneLocation type="plasmid" evidence="1 2">
    <name>unnamed1</name>
</geneLocation>
<sequence>MIYFVLRYKSQELQGGLPAYLLLQEWSATGEAMAIHELPAEEQLSALERYLSDPLYQMIRIDEKDEWAWERYVRVLPDGFGEETTLMINQWAEKRIEVIDRQAEQETLEIRTALEADPLPAYSVIQALRNHGEQINQEAAVQTGILRQWQQELKDWYEQNVRIKEETWIDILSKITYKYAYIRPTGILHVLDASRNPDGPDWAAKISTGDSASALIRQLLRADLEQQGISKGEENHHIQLFLYAENSSPVWWWKEHPEEALPEQLYIRYARPVLQP</sequence>
<accession>A0A1X9T4F4</accession>
<keyword evidence="1" id="KW-0614">Plasmid</keyword>
<evidence type="ECO:0000313" key="1">
    <source>
        <dbReference type="EMBL" id="ARR10764.1"/>
    </source>
</evidence>